<evidence type="ECO:0000313" key="9">
    <source>
        <dbReference type="Proteomes" id="UP000243719"/>
    </source>
</evidence>
<dbReference type="PANTHER" id="PTHR47245">
    <property type="entry name" value="PEPTIDYLPROLYL ISOMERASE"/>
    <property type="match status" value="1"/>
</dbReference>
<organism evidence="8 9">
    <name type="scientific">Chitinasiproducens palmae</name>
    <dbReference type="NCBI Taxonomy" id="1770053"/>
    <lineage>
        <taxon>Bacteria</taxon>
        <taxon>Pseudomonadati</taxon>
        <taxon>Pseudomonadota</taxon>
        <taxon>Betaproteobacteria</taxon>
        <taxon>Burkholderiales</taxon>
        <taxon>Burkholderiaceae</taxon>
        <taxon>Chitinasiproducens</taxon>
    </lineage>
</organism>
<dbReference type="PROSITE" id="PS50198">
    <property type="entry name" value="PPIC_PPIASE_2"/>
    <property type="match status" value="1"/>
</dbReference>
<keyword evidence="4 5" id="KW-0697">Rotamase</keyword>
<protein>
    <recommendedName>
        <fullName evidence="3">peptidylprolyl isomerase</fullName>
        <ecNumber evidence="3">5.2.1.8</ecNumber>
    </recommendedName>
</protein>
<feature type="domain" description="PpiC" evidence="7">
    <location>
        <begin position="189"/>
        <end position="289"/>
    </location>
</feature>
<comment type="similarity">
    <text evidence="2">Belongs to the PpiC/parvulin rotamase family.</text>
</comment>
<dbReference type="OrthoDB" id="9769613at2"/>
<evidence type="ECO:0000313" key="8">
    <source>
        <dbReference type="EMBL" id="SDV50510.1"/>
    </source>
</evidence>
<feature type="compositionally biased region" description="Basic and acidic residues" evidence="6">
    <location>
        <begin position="131"/>
        <end position="156"/>
    </location>
</feature>
<evidence type="ECO:0000259" key="7">
    <source>
        <dbReference type="PROSITE" id="PS50198"/>
    </source>
</evidence>
<gene>
    <name evidence="8" type="ORF">SAMN05216551_11244</name>
</gene>
<keyword evidence="9" id="KW-1185">Reference proteome</keyword>
<dbReference type="InterPro" id="IPR046357">
    <property type="entry name" value="PPIase_dom_sf"/>
</dbReference>
<dbReference type="InterPro" id="IPR050245">
    <property type="entry name" value="PrsA_foldase"/>
</dbReference>
<feature type="region of interest" description="Disordered" evidence="6">
    <location>
        <begin position="125"/>
        <end position="156"/>
    </location>
</feature>
<name>A0A1H2PTR2_9BURK</name>
<dbReference type="InterPro" id="IPR000297">
    <property type="entry name" value="PPIase_PpiC"/>
</dbReference>
<dbReference type="EMBL" id="FNLO01000012">
    <property type="protein sequence ID" value="SDV50510.1"/>
    <property type="molecule type" value="Genomic_DNA"/>
</dbReference>
<dbReference type="AlphaFoldDB" id="A0A1H2PTR2"/>
<dbReference type="GO" id="GO:0003755">
    <property type="term" value="F:peptidyl-prolyl cis-trans isomerase activity"/>
    <property type="evidence" value="ECO:0007669"/>
    <property type="project" value="UniProtKB-KW"/>
</dbReference>
<dbReference type="STRING" id="1770053.SAMN05216551_11244"/>
<dbReference type="Pfam" id="PF00639">
    <property type="entry name" value="Rotamase"/>
    <property type="match status" value="1"/>
</dbReference>
<evidence type="ECO:0000256" key="6">
    <source>
        <dbReference type="SAM" id="MobiDB-lite"/>
    </source>
</evidence>
<evidence type="ECO:0000256" key="4">
    <source>
        <dbReference type="ARBA" id="ARBA00023110"/>
    </source>
</evidence>
<evidence type="ECO:0000256" key="5">
    <source>
        <dbReference type="PROSITE-ProRule" id="PRU00278"/>
    </source>
</evidence>
<evidence type="ECO:0000256" key="2">
    <source>
        <dbReference type="ARBA" id="ARBA00007656"/>
    </source>
</evidence>
<dbReference type="Proteomes" id="UP000243719">
    <property type="component" value="Unassembled WGS sequence"/>
</dbReference>
<dbReference type="RefSeq" id="WP_091911551.1">
    <property type="nucleotide sequence ID" value="NZ_FNLO01000012.1"/>
</dbReference>
<reference evidence="9" key="1">
    <citation type="submission" date="2016-09" db="EMBL/GenBank/DDBJ databases">
        <authorList>
            <person name="Varghese N."/>
            <person name="Submissions S."/>
        </authorList>
    </citation>
    <scope>NUCLEOTIDE SEQUENCE [LARGE SCALE GENOMIC DNA]</scope>
    <source>
        <strain evidence="9">JS23</strain>
    </source>
</reference>
<dbReference type="SUPFAM" id="SSF54534">
    <property type="entry name" value="FKBP-like"/>
    <property type="match status" value="1"/>
</dbReference>
<evidence type="ECO:0000256" key="1">
    <source>
        <dbReference type="ARBA" id="ARBA00000971"/>
    </source>
</evidence>
<dbReference type="PANTHER" id="PTHR47245:SF2">
    <property type="entry name" value="PEPTIDYL-PROLYL CIS-TRANS ISOMERASE HP_0175-RELATED"/>
    <property type="match status" value="1"/>
</dbReference>
<comment type="catalytic activity">
    <reaction evidence="1">
        <text>[protein]-peptidylproline (omega=180) = [protein]-peptidylproline (omega=0)</text>
        <dbReference type="Rhea" id="RHEA:16237"/>
        <dbReference type="Rhea" id="RHEA-COMP:10747"/>
        <dbReference type="Rhea" id="RHEA-COMP:10748"/>
        <dbReference type="ChEBI" id="CHEBI:83833"/>
        <dbReference type="ChEBI" id="CHEBI:83834"/>
        <dbReference type="EC" id="5.2.1.8"/>
    </reaction>
</comment>
<evidence type="ECO:0000256" key="3">
    <source>
        <dbReference type="ARBA" id="ARBA00013194"/>
    </source>
</evidence>
<accession>A0A1H2PTR2</accession>
<sequence length="345" mass="36917">MSCCNDATVSEFDAARGDTGRRRTTIPLHAVPALSEAPAPRDTGPAVRPLRVNGVEISTAELAAELQYHPAGDRETALQQASVALAIRELLRQRAHALGIDPPAPARAWQAHDLADEACQSVGAGAAGAAQDRHDAASAWHDGSESHAGESHEEARTRALLAREVALPDVEQRAVLRYYEANRDRFRTAPLLAVRHILLACAPADAAARSRARAQAVDLLGRLRDGAPFTALASAHSDCPSRQQGGALGQISKGQTVPEFERALFALPCGLCLHPIESRYGVHVVIVDERMEGRALPFEAVREAIRRQLAESVWRRAVSQYLAMLVGAAHIEGVAIDGATSPLLQ</sequence>
<dbReference type="Gene3D" id="3.10.50.40">
    <property type="match status" value="1"/>
</dbReference>
<proteinExistence type="inferred from homology"/>
<dbReference type="EC" id="5.2.1.8" evidence="3"/>
<keyword evidence="5 8" id="KW-0413">Isomerase</keyword>